<dbReference type="RefSeq" id="WP_155096811.1">
    <property type="nucleotide sequence ID" value="NZ_WMIE01000015.1"/>
</dbReference>
<keyword evidence="3" id="KW-1185">Reference proteome</keyword>
<gene>
    <name evidence="2" type="ORF">GL286_17195</name>
</gene>
<dbReference type="InterPro" id="IPR014914">
    <property type="entry name" value="RES_dom"/>
</dbReference>
<dbReference type="Proteomes" id="UP000478183">
    <property type="component" value="Unassembled WGS sequence"/>
</dbReference>
<sequence>MRYDGLLYRALNPVWAREPLSGEGARRYGGRFNAKGTPALYTARSIVTAIREANQIGTLQPTTLVAYEARIERIFDATDPAKLAAAGIDPATLAADDWRNRMLAEGRAPTQIMAGRLIGEGYAGMQVRSFAPGAGSGDVNIVLWRWGVAGDAILTLVDDEGRLR</sequence>
<proteinExistence type="predicted"/>
<dbReference type="OrthoDB" id="648213at2"/>
<evidence type="ECO:0000313" key="2">
    <source>
        <dbReference type="EMBL" id="MTH79455.1"/>
    </source>
</evidence>
<accession>A0A6L6JE06</accession>
<feature type="domain" description="RES" evidence="1">
    <location>
        <begin position="19"/>
        <end position="155"/>
    </location>
</feature>
<dbReference type="SMART" id="SM00953">
    <property type="entry name" value="RES"/>
    <property type="match status" value="1"/>
</dbReference>
<evidence type="ECO:0000313" key="3">
    <source>
        <dbReference type="Proteomes" id="UP000478183"/>
    </source>
</evidence>
<dbReference type="EMBL" id="WMIE01000015">
    <property type="protein sequence ID" value="MTH79455.1"/>
    <property type="molecule type" value="Genomic_DNA"/>
</dbReference>
<dbReference type="Pfam" id="PF08808">
    <property type="entry name" value="RES"/>
    <property type="match status" value="1"/>
</dbReference>
<name>A0A6L6JE06_9RHOB</name>
<comment type="caution">
    <text evidence="2">The sequence shown here is derived from an EMBL/GenBank/DDBJ whole genome shotgun (WGS) entry which is preliminary data.</text>
</comment>
<dbReference type="AlphaFoldDB" id="A0A6L6JE06"/>
<evidence type="ECO:0000259" key="1">
    <source>
        <dbReference type="SMART" id="SM00953"/>
    </source>
</evidence>
<organism evidence="2 3">
    <name type="scientific">Paracoccus aestuariivivens</name>
    <dbReference type="NCBI Taxonomy" id="1820333"/>
    <lineage>
        <taxon>Bacteria</taxon>
        <taxon>Pseudomonadati</taxon>
        <taxon>Pseudomonadota</taxon>
        <taxon>Alphaproteobacteria</taxon>
        <taxon>Rhodobacterales</taxon>
        <taxon>Paracoccaceae</taxon>
        <taxon>Paracoccus</taxon>
    </lineage>
</organism>
<protein>
    <submittedName>
        <fullName evidence="2">RES domain-containing protein</fullName>
    </submittedName>
</protein>
<reference evidence="2 3" key="1">
    <citation type="submission" date="2019-11" db="EMBL/GenBank/DDBJ databases">
        <authorList>
            <person name="Dong K."/>
        </authorList>
    </citation>
    <scope>NUCLEOTIDE SEQUENCE [LARGE SCALE GENOMIC DNA]</scope>
    <source>
        <strain evidence="2 3">NBRC 111993</strain>
    </source>
</reference>